<feature type="active site" description="Proton acceptor" evidence="5">
    <location>
        <position position="155"/>
    </location>
</feature>
<keyword evidence="3" id="KW-0418">Kinase</keyword>
<feature type="binding site" evidence="7">
    <location>
        <position position="57"/>
    </location>
    <ligand>
        <name>ATP</name>
        <dbReference type="ChEBI" id="CHEBI:30616"/>
    </ligand>
</feature>
<evidence type="ECO:0000256" key="4">
    <source>
        <dbReference type="ARBA" id="ARBA00022840"/>
    </source>
</evidence>
<evidence type="ECO:0000313" key="11">
    <source>
        <dbReference type="EMBL" id="CAD8740178.1"/>
    </source>
</evidence>
<evidence type="ECO:0000256" key="6">
    <source>
        <dbReference type="PIRSR" id="PIRSR000615-3"/>
    </source>
</evidence>
<keyword evidence="6" id="KW-0479">Metal-binding</keyword>
<dbReference type="PROSITE" id="PS00107">
    <property type="entry name" value="PROTEIN_KINASE_ATP"/>
    <property type="match status" value="1"/>
</dbReference>
<dbReference type="PROSITE" id="PS00108">
    <property type="entry name" value="PROTEIN_KINASE_ST"/>
    <property type="match status" value="1"/>
</dbReference>
<dbReference type="InterPro" id="IPR050538">
    <property type="entry name" value="MAP_kinase_kinase_kinase"/>
</dbReference>
<dbReference type="InterPro" id="IPR000719">
    <property type="entry name" value="Prot_kinase_dom"/>
</dbReference>
<dbReference type="Pfam" id="PF00069">
    <property type="entry name" value="Pkinase"/>
    <property type="match status" value="1"/>
</dbReference>
<evidence type="ECO:0000256" key="2">
    <source>
        <dbReference type="ARBA" id="ARBA00022741"/>
    </source>
</evidence>
<dbReference type="GO" id="GO:0004674">
    <property type="term" value="F:protein serine/threonine kinase activity"/>
    <property type="evidence" value="ECO:0007669"/>
    <property type="project" value="UniProtKB-KW"/>
</dbReference>
<gene>
    <name evidence="12" type="ORF">HAND00432_LOCUS36635</name>
    <name evidence="11" type="ORF">HAND1043_LOCUS6670</name>
</gene>
<dbReference type="SUPFAM" id="SSF56112">
    <property type="entry name" value="Protein kinase-like (PK-like)"/>
    <property type="match status" value="1"/>
</dbReference>
<evidence type="ECO:0000259" key="10">
    <source>
        <dbReference type="PROSITE" id="PS50011"/>
    </source>
</evidence>
<feature type="domain" description="Protein kinase" evidence="10">
    <location>
        <begin position="28"/>
        <end position="291"/>
    </location>
</feature>
<evidence type="ECO:0000256" key="9">
    <source>
        <dbReference type="SAM" id="MobiDB-lite"/>
    </source>
</evidence>
<accession>A0A6U2ALD6</accession>
<dbReference type="GO" id="GO:0046872">
    <property type="term" value="F:metal ion binding"/>
    <property type="evidence" value="ECO:0007669"/>
    <property type="project" value="UniProtKB-KW"/>
</dbReference>
<evidence type="ECO:0000256" key="1">
    <source>
        <dbReference type="ARBA" id="ARBA00022679"/>
    </source>
</evidence>
<reference evidence="12" key="1">
    <citation type="submission" date="2021-01" db="EMBL/GenBank/DDBJ databases">
        <authorList>
            <person name="Corre E."/>
            <person name="Pelletier E."/>
            <person name="Niang G."/>
            <person name="Scheremetjew M."/>
            <person name="Finn R."/>
            <person name="Kale V."/>
            <person name="Holt S."/>
            <person name="Cochrane G."/>
            <person name="Meng A."/>
            <person name="Brown T."/>
            <person name="Cohen L."/>
        </authorList>
    </citation>
    <scope>NUCLEOTIDE SEQUENCE</scope>
    <source>
        <strain evidence="11">CCMP441</strain>
        <strain evidence="12">CCMP644</strain>
    </source>
</reference>
<dbReference type="InterPro" id="IPR017441">
    <property type="entry name" value="Protein_kinase_ATP_BS"/>
</dbReference>
<feature type="binding site" evidence="6">
    <location>
        <position position="160"/>
    </location>
    <ligand>
        <name>Mg(2+)</name>
        <dbReference type="ChEBI" id="CHEBI:18420"/>
    </ligand>
</feature>
<dbReference type="PIRSF" id="PIRSF000615">
    <property type="entry name" value="TyrPK_CSF1-R"/>
    <property type="match status" value="1"/>
</dbReference>
<name>A0A6U2ALD6_HEMAN</name>
<protein>
    <recommendedName>
        <fullName evidence="10">Protein kinase domain-containing protein</fullName>
    </recommendedName>
</protein>
<keyword evidence="6" id="KW-0460">Magnesium</keyword>
<dbReference type="AlphaFoldDB" id="A0A6U2ALD6"/>
<feature type="binding site" evidence="6">
    <location>
        <position position="173"/>
    </location>
    <ligand>
        <name>Mg(2+)</name>
        <dbReference type="ChEBI" id="CHEBI:18420"/>
    </ligand>
</feature>
<feature type="region of interest" description="Disordered" evidence="9">
    <location>
        <begin position="278"/>
        <end position="306"/>
    </location>
</feature>
<dbReference type="CDD" id="cd06606">
    <property type="entry name" value="STKc_MAPKKK"/>
    <property type="match status" value="1"/>
</dbReference>
<dbReference type="PANTHER" id="PTHR48016:SF56">
    <property type="entry name" value="MAPKK KINASE"/>
    <property type="match status" value="1"/>
</dbReference>
<keyword evidence="4 7" id="KW-0067">ATP-binding</keyword>
<dbReference type="InterPro" id="IPR011009">
    <property type="entry name" value="Kinase-like_dom_sf"/>
</dbReference>
<proteinExistence type="inferred from homology"/>
<evidence type="ECO:0000256" key="7">
    <source>
        <dbReference type="PROSITE-ProRule" id="PRU10141"/>
    </source>
</evidence>
<keyword evidence="2 7" id="KW-0547">Nucleotide-binding</keyword>
<dbReference type="EMBL" id="HBFX01060813">
    <property type="protein sequence ID" value="CAD8985622.1"/>
    <property type="molecule type" value="Transcribed_RNA"/>
</dbReference>
<evidence type="ECO:0000313" key="12">
    <source>
        <dbReference type="EMBL" id="CAD8985622.1"/>
    </source>
</evidence>
<organism evidence="12">
    <name type="scientific">Hemiselmis andersenii</name>
    <name type="common">Cryptophyte alga</name>
    <dbReference type="NCBI Taxonomy" id="464988"/>
    <lineage>
        <taxon>Eukaryota</taxon>
        <taxon>Cryptophyceae</taxon>
        <taxon>Cryptomonadales</taxon>
        <taxon>Hemiselmidaceae</taxon>
        <taxon>Hemiselmis</taxon>
    </lineage>
</organism>
<dbReference type="PROSITE" id="PS50011">
    <property type="entry name" value="PROTEIN_KINASE_DOM"/>
    <property type="match status" value="1"/>
</dbReference>
<dbReference type="PANTHER" id="PTHR48016">
    <property type="entry name" value="MAP KINASE KINASE KINASE SSK2-RELATED-RELATED"/>
    <property type="match status" value="1"/>
</dbReference>
<evidence type="ECO:0000256" key="3">
    <source>
        <dbReference type="ARBA" id="ARBA00022777"/>
    </source>
</evidence>
<keyword evidence="8" id="KW-0723">Serine/threonine-protein kinase</keyword>
<dbReference type="InterPro" id="IPR008271">
    <property type="entry name" value="Ser/Thr_kinase_AS"/>
</dbReference>
<dbReference type="GO" id="GO:0005524">
    <property type="term" value="F:ATP binding"/>
    <property type="evidence" value="ECO:0007669"/>
    <property type="project" value="UniProtKB-UniRule"/>
</dbReference>
<sequence length="306" mass="33492">MDGEAQQHPLGPSVTASVERPDMYPVRWKAGRQLGAGAFGRVFEGMNEETGDFLAVKEVQMYGSNKEIEERAKALEREISIMARLRHPNIVRYLGCDHKGDKVFIFMEIAPKGSVASVIAAYGKLSEGVSRKYCEQMLKGLAYLHGQEQPVIHRDIKGANVLIWDSGVVKLADFGASKRLNQLSTMSRENKSMIGTPYWMAPEVIRESGHGRKADIWSVGCTCIEMLTGRPPWSEFDNPITALFQIASASRLPAMPEGVSPECTALITLCLGREPSSRPSAQHLVSSHPWITGRGDASPAVVGPEG</sequence>
<dbReference type="Gene3D" id="1.10.510.10">
    <property type="entry name" value="Transferase(Phosphotransferase) domain 1"/>
    <property type="match status" value="1"/>
</dbReference>
<comment type="similarity">
    <text evidence="8">Belongs to the protein kinase superfamily.</text>
</comment>
<dbReference type="EMBL" id="HBFK01011111">
    <property type="protein sequence ID" value="CAD8740178.1"/>
    <property type="molecule type" value="Transcribed_RNA"/>
</dbReference>
<dbReference type="SMART" id="SM00220">
    <property type="entry name" value="S_TKc"/>
    <property type="match status" value="1"/>
</dbReference>
<evidence type="ECO:0000256" key="5">
    <source>
        <dbReference type="PIRSR" id="PIRSR000615-1"/>
    </source>
</evidence>
<keyword evidence="1" id="KW-0808">Transferase</keyword>
<evidence type="ECO:0000256" key="8">
    <source>
        <dbReference type="RuleBase" id="RU000304"/>
    </source>
</evidence>